<keyword evidence="3" id="KW-0813">Transport</keyword>
<protein>
    <submittedName>
        <fullName evidence="8">Bacterial extracellular solute-binding s, 5 Middle family protein</fullName>
    </submittedName>
</protein>
<dbReference type="SUPFAM" id="SSF53850">
    <property type="entry name" value="Periplasmic binding protein-like II"/>
    <property type="match status" value="1"/>
</dbReference>
<keyword evidence="9" id="KW-1185">Reference proteome</keyword>
<dbReference type="STRING" id="29341.RSJ17_07915"/>
<dbReference type="PIRSF" id="PIRSF002741">
    <property type="entry name" value="MppA"/>
    <property type="match status" value="1"/>
</dbReference>
<gene>
    <name evidence="8" type="ORF">U732_1029</name>
</gene>
<dbReference type="FunFam" id="3.90.76.10:FF:000001">
    <property type="entry name" value="Oligopeptide ABC transporter substrate-binding protein"/>
    <property type="match status" value="1"/>
</dbReference>
<sequence length="568" mass="64853">MKSKRLLVSLLTVSLTASVALAGCGKKADEKPAEGGNENTSEVKMDKEQYLNVVLRSEPKSLDPSKSSDSYSSEVLTNVMEALTRVEIDENGKRVINPGAAEKWEQSDDGITWKFHLRDMKWSDGQPVTAEQFVYGIRRTLNPKTASEYGFLLYPIKNAETFNKDKEGKFNVEELGVKAIDEKTLEFTLERPCSYFLDLTYFKVMEPQRQDIIEKHGDKYGTESETMVFSGPFMIKEWVHNNKVELVKNPEYWDAENVKLEKVTMKIIKEANSRMNELYNGSLDVATVTKPEWIEKFDKTGNFNIDKGYDGGATYMFFNQNTKYFKNAKIRKAFTVAMDRPGMVKALYKDLAEPATAWCPPEVKIDGVDYRERANYAPVEDLKKDNPDPKALFIEGLKELGLDPDPSKHTIKIIQSGTDANTKEFAEFEQENYQKILGVNIETDYCEWAVFQARTASGDYEVAGKNWSGDYNDPSTFFDMWKSDAGVNNTGWKSEKYDELIKKASGTADPVEKSKLFAEAEKMLVYEEGVFSPGVWRYKNTYVRNFIKNYSHPIFAVPDYKYTYTDGR</sequence>
<dbReference type="Gene3D" id="3.90.76.10">
    <property type="entry name" value="Dipeptide-binding Protein, Domain 1"/>
    <property type="match status" value="1"/>
</dbReference>
<feature type="signal peptide" evidence="6">
    <location>
        <begin position="1"/>
        <end position="22"/>
    </location>
</feature>
<dbReference type="Gene3D" id="3.10.105.10">
    <property type="entry name" value="Dipeptide-binding Protein, Domain 3"/>
    <property type="match status" value="1"/>
</dbReference>
<dbReference type="GO" id="GO:1904680">
    <property type="term" value="F:peptide transmembrane transporter activity"/>
    <property type="evidence" value="ECO:0007669"/>
    <property type="project" value="TreeGrafter"/>
</dbReference>
<dbReference type="PROSITE" id="PS51257">
    <property type="entry name" value="PROKAR_LIPOPROTEIN"/>
    <property type="match status" value="1"/>
</dbReference>
<dbReference type="GO" id="GO:0015833">
    <property type="term" value="P:peptide transport"/>
    <property type="evidence" value="ECO:0007669"/>
    <property type="project" value="TreeGrafter"/>
</dbReference>
<dbReference type="PANTHER" id="PTHR30290">
    <property type="entry name" value="PERIPLASMIC BINDING COMPONENT OF ABC TRANSPORTER"/>
    <property type="match status" value="1"/>
</dbReference>
<evidence type="ECO:0000259" key="7">
    <source>
        <dbReference type="Pfam" id="PF00496"/>
    </source>
</evidence>
<evidence type="ECO:0000256" key="2">
    <source>
        <dbReference type="ARBA" id="ARBA00005695"/>
    </source>
</evidence>
<comment type="similarity">
    <text evidence="2">Belongs to the bacterial solute-binding protein 5 family.</text>
</comment>
<name>A0A0C1TWV1_9CLOT</name>
<evidence type="ECO:0000256" key="1">
    <source>
        <dbReference type="ARBA" id="ARBA00004196"/>
    </source>
</evidence>
<dbReference type="RefSeq" id="WP_039637245.1">
    <property type="nucleotide sequence ID" value="NZ_AYSO01000020.1"/>
</dbReference>
<evidence type="ECO:0000313" key="8">
    <source>
        <dbReference type="EMBL" id="KIE45174.1"/>
    </source>
</evidence>
<reference evidence="8 9" key="1">
    <citation type="journal article" date="2015" name="Infect. Genet. Evol.">
        <title>Genomic sequences of six botulinum neurotoxin-producing strains representing three clostridial species illustrate the mobility and diversity of botulinum neurotoxin genes.</title>
        <authorList>
            <person name="Smith T.J."/>
            <person name="Hill K.K."/>
            <person name="Xie G."/>
            <person name="Foley B.T."/>
            <person name="Williamson C.H."/>
            <person name="Foster J.T."/>
            <person name="Johnson S.L."/>
            <person name="Chertkov O."/>
            <person name="Teshima H."/>
            <person name="Gibbons H.S."/>
            <person name="Johnsky L.A."/>
            <person name="Karavis M.A."/>
            <person name="Smith L.A."/>
        </authorList>
    </citation>
    <scope>NUCLEOTIDE SEQUENCE [LARGE SCALE GENOMIC DNA]</scope>
    <source>
        <strain evidence="8 9">CDC 2741</strain>
    </source>
</reference>
<evidence type="ECO:0000256" key="3">
    <source>
        <dbReference type="ARBA" id="ARBA00022448"/>
    </source>
</evidence>
<dbReference type="PANTHER" id="PTHR30290:SF10">
    <property type="entry name" value="PERIPLASMIC OLIGOPEPTIDE-BINDING PROTEIN-RELATED"/>
    <property type="match status" value="1"/>
</dbReference>
<dbReference type="InterPro" id="IPR030678">
    <property type="entry name" value="Peptide/Ni-bd"/>
</dbReference>
<evidence type="ECO:0000256" key="5">
    <source>
        <dbReference type="SAM" id="MobiDB-lite"/>
    </source>
</evidence>
<comment type="subcellular location">
    <subcellularLocation>
        <location evidence="1">Cell envelope</location>
    </subcellularLocation>
</comment>
<proteinExistence type="inferred from homology"/>
<accession>A0A0C1TWV1</accession>
<dbReference type="OrthoDB" id="9801912at2"/>
<feature type="domain" description="Solute-binding protein family 5" evidence="7">
    <location>
        <begin position="96"/>
        <end position="488"/>
    </location>
</feature>
<feature type="chain" id="PRO_5039286699" evidence="6">
    <location>
        <begin position="23"/>
        <end position="568"/>
    </location>
</feature>
<dbReference type="Pfam" id="PF00496">
    <property type="entry name" value="SBP_bac_5"/>
    <property type="match status" value="1"/>
</dbReference>
<dbReference type="AlphaFoldDB" id="A0A0C1TWV1"/>
<evidence type="ECO:0000256" key="6">
    <source>
        <dbReference type="SAM" id="SignalP"/>
    </source>
</evidence>
<dbReference type="GO" id="GO:0042597">
    <property type="term" value="C:periplasmic space"/>
    <property type="evidence" value="ECO:0007669"/>
    <property type="project" value="UniProtKB-ARBA"/>
</dbReference>
<comment type="caution">
    <text evidence="8">The sequence shown here is derived from an EMBL/GenBank/DDBJ whole genome shotgun (WGS) entry which is preliminary data.</text>
</comment>
<dbReference type="EMBL" id="AYSO01000020">
    <property type="protein sequence ID" value="KIE45174.1"/>
    <property type="molecule type" value="Genomic_DNA"/>
</dbReference>
<keyword evidence="4 6" id="KW-0732">Signal</keyword>
<dbReference type="GO" id="GO:0043190">
    <property type="term" value="C:ATP-binding cassette (ABC) transporter complex"/>
    <property type="evidence" value="ECO:0007669"/>
    <property type="project" value="InterPro"/>
</dbReference>
<dbReference type="GO" id="GO:0030313">
    <property type="term" value="C:cell envelope"/>
    <property type="evidence" value="ECO:0007669"/>
    <property type="project" value="UniProtKB-SubCell"/>
</dbReference>
<organism evidence="8 9">
    <name type="scientific">Clostridium argentinense CDC 2741</name>
    <dbReference type="NCBI Taxonomy" id="1418104"/>
    <lineage>
        <taxon>Bacteria</taxon>
        <taxon>Bacillati</taxon>
        <taxon>Bacillota</taxon>
        <taxon>Clostridia</taxon>
        <taxon>Eubacteriales</taxon>
        <taxon>Clostridiaceae</taxon>
        <taxon>Clostridium</taxon>
    </lineage>
</organism>
<dbReference type="CDD" id="cd08504">
    <property type="entry name" value="PBP2_OppA"/>
    <property type="match status" value="1"/>
</dbReference>
<evidence type="ECO:0000313" key="9">
    <source>
        <dbReference type="Proteomes" id="UP000031366"/>
    </source>
</evidence>
<dbReference type="Gene3D" id="3.40.190.10">
    <property type="entry name" value="Periplasmic binding protein-like II"/>
    <property type="match status" value="1"/>
</dbReference>
<dbReference type="Proteomes" id="UP000031366">
    <property type="component" value="Unassembled WGS sequence"/>
</dbReference>
<evidence type="ECO:0000256" key="4">
    <source>
        <dbReference type="ARBA" id="ARBA00022729"/>
    </source>
</evidence>
<dbReference type="InterPro" id="IPR039424">
    <property type="entry name" value="SBP_5"/>
</dbReference>
<feature type="region of interest" description="Disordered" evidence="5">
    <location>
        <begin position="25"/>
        <end position="44"/>
    </location>
</feature>
<dbReference type="InterPro" id="IPR000914">
    <property type="entry name" value="SBP_5_dom"/>
</dbReference>